<reference evidence="2" key="1">
    <citation type="submission" date="2021-06" db="EMBL/GenBank/DDBJ databases">
        <authorList>
            <person name="Kallberg Y."/>
            <person name="Tangrot J."/>
            <person name="Rosling A."/>
        </authorList>
    </citation>
    <scope>NUCLEOTIDE SEQUENCE</scope>
    <source>
        <strain evidence="2">MA453B</strain>
    </source>
</reference>
<evidence type="ECO:0000313" key="2">
    <source>
        <dbReference type="EMBL" id="CAG8577078.1"/>
    </source>
</evidence>
<dbReference type="OrthoDB" id="2349932at2759"/>
<dbReference type="InterPro" id="IPR051531">
    <property type="entry name" value="N-acetyltransferase"/>
</dbReference>
<dbReference type="SUPFAM" id="SSF55729">
    <property type="entry name" value="Acyl-CoA N-acyltransferases (Nat)"/>
    <property type="match status" value="1"/>
</dbReference>
<organism evidence="2 3">
    <name type="scientific">Dentiscutata erythropus</name>
    <dbReference type="NCBI Taxonomy" id="1348616"/>
    <lineage>
        <taxon>Eukaryota</taxon>
        <taxon>Fungi</taxon>
        <taxon>Fungi incertae sedis</taxon>
        <taxon>Mucoromycota</taxon>
        <taxon>Glomeromycotina</taxon>
        <taxon>Glomeromycetes</taxon>
        <taxon>Diversisporales</taxon>
        <taxon>Gigasporaceae</taxon>
        <taxon>Dentiscutata</taxon>
    </lineage>
</organism>
<dbReference type="Proteomes" id="UP000789405">
    <property type="component" value="Unassembled WGS sequence"/>
</dbReference>
<dbReference type="PANTHER" id="PTHR43792">
    <property type="entry name" value="GNAT FAMILY, PUTATIVE (AFU_ORTHOLOGUE AFUA_3G00765)-RELATED-RELATED"/>
    <property type="match status" value="1"/>
</dbReference>
<proteinExistence type="predicted"/>
<evidence type="ECO:0000313" key="3">
    <source>
        <dbReference type="Proteomes" id="UP000789405"/>
    </source>
</evidence>
<dbReference type="PANTHER" id="PTHR43792:SF10">
    <property type="entry name" value="N-ACETYLTRANSFERASE DOMAIN-CONTAINING PROTEIN"/>
    <property type="match status" value="1"/>
</dbReference>
<dbReference type="GO" id="GO:0016747">
    <property type="term" value="F:acyltransferase activity, transferring groups other than amino-acyl groups"/>
    <property type="evidence" value="ECO:0007669"/>
    <property type="project" value="InterPro"/>
</dbReference>
<feature type="domain" description="N-acetyltransferase" evidence="1">
    <location>
        <begin position="43"/>
        <end position="225"/>
    </location>
</feature>
<evidence type="ECO:0000259" key="1">
    <source>
        <dbReference type="PROSITE" id="PS51186"/>
    </source>
</evidence>
<dbReference type="EMBL" id="CAJVPY010002965">
    <property type="protein sequence ID" value="CAG8577078.1"/>
    <property type="molecule type" value="Genomic_DNA"/>
</dbReference>
<dbReference type="AlphaFoldDB" id="A0A9N9BTW8"/>
<sequence>MITSSISSIFSYKNPDDAKELVAKLSGTDKENRKWIAREVQNIDLQYYEKLLSDEVVVKYFGVERPWTNEKIRNRLKIWENRYNEGHPHGAFTIFDDQNKFIGYIVAGQGDEKGVSELAYVLSCEYWNKGIGQSVLSKIVEEWGPEVRRIGLGEGFENLDKQYQVIQKKFQCFDGEILKRFYATARPINISSWRILEKVGFESAKSDVENAEDPIDFNVKGFDLPLLDYCSQLESFIEELYKKQEIKVDKRYFMVNENDKIYTFSRMLDGRTRFHYEKEIN</sequence>
<dbReference type="InterPro" id="IPR016181">
    <property type="entry name" value="Acyl_CoA_acyltransferase"/>
</dbReference>
<keyword evidence="3" id="KW-1185">Reference proteome</keyword>
<accession>A0A9N9BTW8</accession>
<gene>
    <name evidence="2" type="ORF">DERYTH_LOCUS6496</name>
</gene>
<name>A0A9N9BTW8_9GLOM</name>
<dbReference type="PROSITE" id="PS51186">
    <property type="entry name" value="GNAT"/>
    <property type="match status" value="1"/>
</dbReference>
<dbReference type="Gene3D" id="3.40.630.30">
    <property type="match status" value="1"/>
</dbReference>
<dbReference type="InterPro" id="IPR000182">
    <property type="entry name" value="GNAT_dom"/>
</dbReference>
<comment type="caution">
    <text evidence="2">The sequence shown here is derived from an EMBL/GenBank/DDBJ whole genome shotgun (WGS) entry which is preliminary data.</text>
</comment>
<protein>
    <submittedName>
        <fullName evidence="2">721_t:CDS:1</fullName>
    </submittedName>
</protein>
<dbReference type="Pfam" id="PF13302">
    <property type="entry name" value="Acetyltransf_3"/>
    <property type="match status" value="1"/>
</dbReference>